<dbReference type="EMBL" id="KB096785">
    <property type="protein sequence ID" value="ESO01232.1"/>
    <property type="molecule type" value="Genomic_DNA"/>
</dbReference>
<dbReference type="GO" id="GO:0003713">
    <property type="term" value="F:transcription coactivator activity"/>
    <property type="evidence" value="ECO:0000318"/>
    <property type="project" value="GO_Central"/>
</dbReference>
<dbReference type="GeneID" id="20205115"/>
<dbReference type="InParanoid" id="T1F8G6"/>
<protein>
    <submittedName>
        <fullName evidence="1 2">Uncharacterized protein</fullName>
    </submittedName>
</protein>
<evidence type="ECO:0000313" key="2">
    <source>
        <dbReference type="EnsemblMetazoa" id="HelroP174778"/>
    </source>
</evidence>
<dbReference type="HOGENOM" id="CLU_783641_0_0_1"/>
<reference evidence="2" key="3">
    <citation type="submission" date="2015-06" db="UniProtKB">
        <authorList>
            <consortium name="EnsemblMetazoa"/>
        </authorList>
    </citation>
    <scope>IDENTIFICATION</scope>
</reference>
<dbReference type="GO" id="GO:0000124">
    <property type="term" value="C:SAGA complex"/>
    <property type="evidence" value="ECO:0007669"/>
    <property type="project" value="InterPro"/>
</dbReference>
<dbReference type="InterPro" id="IPR039460">
    <property type="entry name" value="SUPT7L/Spt7"/>
</dbReference>
<dbReference type="CTD" id="20205115"/>
<evidence type="ECO:0000313" key="1">
    <source>
        <dbReference type="EMBL" id="ESO01232.1"/>
    </source>
</evidence>
<dbReference type="AlphaFoldDB" id="T1F8G6"/>
<dbReference type="CDD" id="cd06847">
    <property type="entry name" value="HFD_SUPT7L"/>
    <property type="match status" value="1"/>
</dbReference>
<dbReference type="PANTHER" id="PTHR28598:SF1">
    <property type="entry name" value="STAGA COMPLEX 65 SUBUNIT GAMMA"/>
    <property type="match status" value="1"/>
</dbReference>
<dbReference type="EnsemblMetazoa" id="HelroT174778">
    <property type="protein sequence ID" value="HelroP174778"/>
    <property type="gene ID" value="HelroG174778"/>
</dbReference>
<gene>
    <name evidence="2" type="primary">20205115</name>
    <name evidence="1" type="ORF">HELRODRAFT_174778</name>
</gene>
<organism evidence="2 3">
    <name type="scientific">Helobdella robusta</name>
    <name type="common">Californian leech</name>
    <dbReference type="NCBI Taxonomy" id="6412"/>
    <lineage>
        <taxon>Eukaryota</taxon>
        <taxon>Metazoa</taxon>
        <taxon>Spiralia</taxon>
        <taxon>Lophotrochozoa</taxon>
        <taxon>Annelida</taxon>
        <taxon>Clitellata</taxon>
        <taxon>Hirudinea</taxon>
        <taxon>Rhynchobdellida</taxon>
        <taxon>Glossiphoniidae</taxon>
        <taxon>Helobdella</taxon>
    </lineage>
</organism>
<evidence type="ECO:0000313" key="3">
    <source>
        <dbReference type="Proteomes" id="UP000015101"/>
    </source>
</evidence>
<dbReference type="PANTHER" id="PTHR28598">
    <property type="entry name" value="STAGA COMPLEX 65 SUBUNIT GAMMA"/>
    <property type="match status" value="1"/>
</dbReference>
<reference evidence="3" key="1">
    <citation type="submission" date="2012-12" db="EMBL/GenBank/DDBJ databases">
        <authorList>
            <person name="Hellsten U."/>
            <person name="Grimwood J."/>
            <person name="Chapman J.A."/>
            <person name="Shapiro H."/>
            <person name="Aerts A."/>
            <person name="Otillar R.P."/>
            <person name="Terry A.Y."/>
            <person name="Boore J.L."/>
            <person name="Simakov O."/>
            <person name="Marletaz F."/>
            <person name="Cho S.-J."/>
            <person name="Edsinger-Gonzales E."/>
            <person name="Havlak P."/>
            <person name="Kuo D.-H."/>
            <person name="Larsson T."/>
            <person name="Lv J."/>
            <person name="Arendt D."/>
            <person name="Savage R."/>
            <person name="Osoegawa K."/>
            <person name="de Jong P."/>
            <person name="Lindberg D.R."/>
            <person name="Seaver E.C."/>
            <person name="Weisblat D.A."/>
            <person name="Putnam N.H."/>
            <person name="Grigoriev I.V."/>
            <person name="Rokhsar D.S."/>
        </authorList>
    </citation>
    <scope>NUCLEOTIDE SEQUENCE</scope>
</reference>
<dbReference type="KEGG" id="hro:HELRODRAFT_174778"/>
<name>T1F8G6_HELRO</name>
<dbReference type="RefSeq" id="XP_009020468.1">
    <property type="nucleotide sequence ID" value="XM_009022220.1"/>
</dbReference>
<accession>T1F8G6</accession>
<keyword evidence="3" id="KW-1185">Reference proteome</keyword>
<dbReference type="Proteomes" id="UP000015101">
    <property type="component" value="Unassembled WGS sequence"/>
</dbReference>
<reference evidence="1 3" key="2">
    <citation type="journal article" date="2013" name="Nature">
        <title>Insights into bilaterian evolution from three spiralian genomes.</title>
        <authorList>
            <person name="Simakov O."/>
            <person name="Marletaz F."/>
            <person name="Cho S.J."/>
            <person name="Edsinger-Gonzales E."/>
            <person name="Havlak P."/>
            <person name="Hellsten U."/>
            <person name="Kuo D.H."/>
            <person name="Larsson T."/>
            <person name="Lv J."/>
            <person name="Arendt D."/>
            <person name="Savage R."/>
            <person name="Osoegawa K."/>
            <person name="de Jong P."/>
            <person name="Grimwood J."/>
            <person name="Chapman J.A."/>
            <person name="Shapiro H."/>
            <person name="Aerts A."/>
            <person name="Otillar R.P."/>
            <person name="Terry A.Y."/>
            <person name="Boore J.L."/>
            <person name="Grigoriev I.V."/>
            <person name="Lindberg D.R."/>
            <person name="Seaver E.C."/>
            <person name="Weisblat D.A."/>
            <person name="Putnam N.H."/>
            <person name="Rokhsar D.S."/>
        </authorList>
    </citation>
    <scope>NUCLEOTIDE SEQUENCE</scope>
</reference>
<sequence length="354" mass="40407">MSKYWGELPDTDDEEVVEDFDFTTIKLDKPNTSNNVQYFPVYQPVIHAESFLPPDIYFSEDPRITANIDLVSYIVKHEDHLNGLESKVKDLKENHIPNNIETVLSMLSLPIVPPPVLSEQTSCHNFNSDHDNIAKLQSYTDSDFYNGRFPNGLKSLNAMLLAADHKDELVLKSISTIGLLAGYTGIEELCLNVLCTVFGQFMRLLTTQLKALWDINSSEKPFPDLIGKVLYEMNQGKCIDVVRSCRTQFINNSSYLLKTSNTVYNDCLKQQEHFRKIIPELITKLSADNNQQLHHHHDNPDQNISMETLTEENCVNYSDQAMNSFLNPNLESHNETIPPYKKLNSAVFISIYIL</sequence>
<dbReference type="EMBL" id="AMQM01005028">
    <property type="status" value="NOT_ANNOTATED_CDS"/>
    <property type="molecule type" value="Genomic_DNA"/>
</dbReference>
<proteinExistence type="predicted"/>